<accession>A0ABY4HPQ5</accession>
<evidence type="ECO:0008006" key="5">
    <source>
        <dbReference type="Google" id="ProtNLM"/>
    </source>
</evidence>
<dbReference type="RefSeq" id="WP_246917946.1">
    <property type="nucleotide sequence ID" value="NZ_CP090145.1"/>
</dbReference>
<evidence type="ECO:0000256" key="1">
    <source>
        <dbReference type="SAM" id="Coils"/>
    </source>
</evidence>
<feature type="coiled-coil region" evidence="1">
    <location>
        <begin position="216"/>
        <end position="243"/>
    </location>
</feature>
<organism evidence="3 4">
    <name type="scientific">Flavobacterium sediminilitoris</name>
    <dbReference type="NCBI Taxonomy" id="2024526"/>
    <lineage>
        <taxon>Bacteria</taxon>
        <taxon>Pseudomonadati</taxon>
        <taxon>Bacteroidota</taxon>
        <taxon>Flavobacteriia</taxon>
        <taxon>Flavobacteriales</taxon>
        <taxon>Flavobacteriaceae</taxon>
        <taxon>Flavobacterium</taxon>
    </lineage>
</organism>
<dbReference type="EMBL" id="CP090145">
    <property type="protein sequence ID" value="UOX34871.1"/>
    <property type="molecule type" value="Genomic_DNA"/>
</dbReference>
<keyword evidence="4" id="KW-1185">Reference proteome</keyword>
<protein>
    <recommendedName>
        <fullName evidence="5">Carboxypeptidase family protein</fullName>
    </recommendedName>
</protein>
<feature type="region of interest" description="Disordered" evidence="2">
    <location>
        <begin position="598"/>
        <end position="626"/>
    </location>
</feature>
<name>A0ABY4HPQ5_9FLAO</name>
<sequence>MSTQIKNTLFKFVNMRAPELSSEDNQDEKFIFRNKELKGLYDEVVAGKPEGFTKWEAMKEASSTFSYLTLENIKSINPKLYQLSTWIAKNRTSFKIEELNTKIDGVVAINDSTTLMLLWNNLFYQTITQKDFYAKEIIIQLLLANHFITKYDVNTPKVEHAKMLLNAKVVLPKSLFVEDKTTTSTNQNARLATTESTTKATVASDDMVKQQIIAQTSFQNEQLEQLVKELKIIEKNHQKEYNASFTLAEKAHQVKIKPILDEYNTHVEETRKEWCSVRDPQVVYDPKDPCNQQPSIPKPELPEFNFTFRDELDIKHLESKLSKTSYDTLLEITNNSNNSTSTVERGISVSMLSLSEEFETIGGLNGHITNLISNNNEIINNNISINENSLVSIGGVLVPITVPVVNPFSFQICSKPTTINALASKKYNSDLSFVVPDNTWNVSSFNYTLEKTTGNYTNGGQPLYTVTKVGNKIFLNNIFIGFPTLLEESDITSFKGEITFTNGTKMSFIVEGFNLHQCFTGKLKKEIIDLGGNEDPNDSITIPPKEQEVFIPSGFGIKQLGIADYQKVEQTTQNYIEGEVAHIENIMAREFKERTTRKLRRSDITNTSSSEREKEQLTDTSSTSRFEMQNEVAQVLQENKDFYANANVSYEPKGIQLKLGASTGFATNSSKENSTHQAITEAKEITEKALDRLVTKVKQERIEKIVEEFEESNTHGFDNRKGDKHVVGVYRWVDKIYKNQILNYGKRLMFEFMIPQPAKLHILGMTGNDSSTKLIEPTDPRVYNIEDKSFNSLNLSDYSKINDNTIKYWGSKYNVELEIAPAQTIYIGKSFSNNTVSSGGFQNGHETFDTKENLKIPEGYYTKNAEVTWASMEDGDYRQGHGMHVGIGNLRFLDKTTGFPQPNGQGINKQLKKFEGEIPLSAYYLNSFVFNATATIECERTPEYYKKWQQETFKSIIDAYENALKDYNQKIAEQKEIGVQIKGTNPGFYREFENKILRKNCISYLISQNPEAKKTYGKDNMFKRIGSDIIETFGNTEVNINQELDDYVAFVKFIEQAFEWDIISYHLYPYYWGNRTDWNSLYQYDDTNDPLFRNFMQAGMAKVVVTVRPGFEDAVRYYMQTGQIWNGGEIPVIEDELYLSIIDELRAPEGEKTGKAWWTRVPTAMTILQAQSIGLKVDKALPENGNLSDFEDPDTVPQSNALEFTDAELGGSQTPTKTARLIGIIEGSEGINAKIILKRIDGSIQDLTYCDENGKWELNHLPAGRYELLLDAENDFPNDAYIVTEGSKEQVVELVNDQTVEAKLVVKKV</sequence>
<dbReference type="Proteomes" id="UP000830454">
    <property type="component" value="Chromosome"/>
</dbReference>
<proteinExistence type="predicted"/>
<gene>
    <name evidence="3" type="ORF">LXD69_05010</name>
</gene>
<evidence type="ECO:0000256" key="2">
    <source>
        <dbReference type="SAM" id="MobiDB-lite"/>
    </source>
</evidence>
<evidence type="ECO:0000313" key="3">
    <source>
        <dbReference type="EMBL" id="UOX34871.1"/>
    </source>
</evidence>
<evidence type="ECO:0000313" key="4">
    <source>
        <dbReference type="Proteomes" id="UP000830454"/>
    </source>
</evidence>
<reference evidence="3" key="1">
    <citation type="submission" date="2021-12" db="EMBL/GenBank/DDBJ databases">
        <authorList>
            <person name="Cha I.-T."/>
            <person name="Lee K.-E."/>
            <person name="Park S.-J."/>
        </authorList>
    </citation>
    <scope>NUCLEOTIDE SEQUENCE</scope>
    <source>
        <strain evidence="3">YSM-43</strain>
    </source>
</reference>
<keyword evidence="1" id="KW-0175">Coiled coil</keyword>
<reference evidence="3" key="2">
    <citation type="submission" date="2022-04" db="EMBL/GenBank/DDBJ databases">
        <title>Complete Genome Sequence of Flavobacterium sediminilitoris YSM-43, Isolated from a Tidal Sediment.</title>
        <authorList>
            <person name="Lee P.A."/>
        </authorList>
    </citation>
    <scope>NUCLEOTIDE SEQUENCE</scope>
    <source>
        <strain evidence="3">YSM-43</strain>
    </source>
</reference>